<reference evidence="2" key="1">
    <citation type="journal article" date="2024" name="Proc. Natl. Acad. Sci. U.S.A.">
        <title>Extraordinary preservation of gene collinearity over three hundred million years revealed in homosporous lycophytes.</title>
        <authorList>
            <person name="Li C."/>
            <person name="Wickell D."/>
            <person name="Kuo L.Y."/>
            <person name="Chen X."/>
            <person name="Nie B."/>
            <person name="Liao X."/>
            <person name="Peng D."/>
            <person name="Ji J."/>
            <person name="Jenkins J."/>
            <person name="Williams M."/>
            <person name="Shu S."/>
            <person name="Plott C."/>
            <person name="Barry K."/>
            <person name="Rajasekar S."/>
            <person name="Grimwood J."/>
            <person name="Han X."/>
            <person name="Sun S."/>
            <person name="Hou Z."/>
            <person name="He W."/>
            <person name="Dai G."/>
            <person name="Sun C."/>
            <person name="Schmutz J."/>
            <person name="Leebens-Mack J.H."/>
            <person name="Li F.W."/>
            <person name="Wang L."/>
        </authorList>
    </citation>
    <scope>NUCLEOTIDE SEQUENCE [LARGE SCALE GENOMIC DNA]</scope>
    <source>
        <strain evidence="2">cv. PW_Plant_1</strain>
    </source>
</reference>
<sequence length="464" mass="52989">MICPCKRFPLILIRLCCKTFYNFVFFDIIIFLCAMWLLIIQRLWGSSVIAVKKSSLMGDLDDDGDEEWFQEIYGKVYTGPTKPFHEKFPNGQSPKETSKSDPMASATEQVPEEQVRDPNAVPTDFTSREAKFWEAKTKAMEKNWKRKKEVELVCYICGQIGHFPQGCPTTLGANKKSSEVVERITVKDKRLKRRIIGTGGSLIRGIEKDTGCRLQLENMKSGNGALIIRVSGSERKRVLKALRLVKRLVDEAENEWKYSNMRGPKGYYNRSYEESDHVQHIEGQRVQCITNADFFSNEPFPGEDYAFEQTALELEAGQTRQAGSCQSLNGCGTLISSAFNKGARRFSSLFDGKSPNADSIMVKGYRHGILQELEGTFILEVNKLARDQNAEEDQENARHHECMKGIQDQYKQKMATLTYQQTRQRERFLHRQEELQSQQKIGYRLVSSTTTLPMGRCMKSNASK</sequence>
<gene>
    <name evidence="1" type="ORF">O6H91_01G159700</name>
</gene>
<proteinExistence type="predicted"/>
<accession>A0ACC2EXT8</accession>
<dbReference type="Proteomes" id="UP001162992">
    <property type="component" value="Chromosome 1"/>
</dbReference>
<organism evidence="1 2">
    <name type="scientific">Diphasiastrum complanatum</name>
    <name type="common">Issler's clubmoss</name>
    <name type="synonym">Lycopodium complanatum</name>
    <dbReference type="NCBI Taxonomy" id="34168"/>
    <lineage>
        <taxon>Eukaryota</taxon>
        <taxon>Viridiplantae</taxon>
        <taxon>Streptophyta</taxon>
        <taxon>Embryophyta</taxon>
        <taxon>Tracheophyta</taxon>
        <taxon>Lycopodiopsida</taxon>
        <taxon>Lycopodiales</taxon>
        <taxon>Lycopodiaceae</taxon>
        <taxon>Lycopodioideae</taxon>
        <taxon>Diphasiastrum</taxon>
    </lineage>
</organism>
<evidence type="ECO:0000313" key="1">
    <source>
        <dbReference type="EMBL" id="KAJ7571333.1"/>
    </source>
</evidence>
<name>A0ACC2EXT8_DIPCM</name>
<evidence type="ECO:0000313" key="2">
    <source>
        <dbReference type="Proteomes" id="UP001162992"/>
    </source>
</evidence>
<protein>
    <submittedName>
        <fullName evidence="1">Uncharacterized protein</fullName>
    </submittedName>
</protein>
<comment type="caution">
    <text evidence="1">The sequence shown here is derived from an EMBL/GenBank/DDBJ whole genome shotgun (WGS) entry which is preliminary data.</text>
</comment>
<keyword evidence="2" id="KW-1185">Reference proteome</keyword>
<dbReference type="EMBL" id="CM055092">
    <property type="protein sequence ID" value="KAJ7571333.1"/>
    <property type="molecule type" value="Genomic_DNA"/>
</dbReference>